<dbReference type="AlphaFoldDB" id="A0A8C2BXY8"/>
<dbReference type="Proteomes" id="UP000694700">
    <property type="component" value="Unplaced"/>
</dbReference>
<dbReference type="Ensembl" id="ENSCCRT00015011198.1">
    <property type="protein sequence ID" value="ENSCCRP00015010794.1"/>
    <property type="gene ID" value="ENSCCRG00015005105.1"/>
</dbReference>
<protein>
    <submittedName>
        <fullName evidence="1">Uncharacterized protein</fullName>
    </submittedName>
</protein>
<dbReference type="Proteomes" id="UP000694701">
    <property type="component" value="Unplaced"/>
</dbReference>
<sequence length="121" mass="13538">QRIIPLSLLSVAHHPGGNKGDLAFCRPHSEGPEVYSLVCRATMQAEVKILAVLVAANLPYYNSGADIACLDLHVLSRHLLYYAKCSRKLISLCMVLDINTLEQNNFSRKNMARKHIKCTKF</sequence>
<evidence type="ECO:0000313" key="2">
    <source>
        <dbReference type="Proteomes" id="UP000694701"/>
    </source>
</evidence>
<reference evidence="1" key="1">
    <citation type="submission" date="2025-05" db="UniProtKB">
        <authorList>
            <consortium name="Ensembl"/>
        </authorList>
    </citation>
    <scope>IDENTIFICATION</scope>
</reference>
<proteinExistence type="predicted"/>
<name>A0A8C2BXY8_CYPCA</name>
<evidence type="ECO:0000313" key="1">
    <source>
        <dbReference type="Ensembl" id="ENSCCRP00020003202.1"/>
    </source>
</evidence>
<organism evidence="1 2">
    <name type="scientific">Cyprinus carpio</name>
    <name type="common">Common carp</name>
    <dbReference type="NCBI Taxonomy" id="7962"/>
    <lineage>
        <taxon>Eukaryota</taxon>
        <taxon>Metazoa</taxon>
        <taxon>Chordata</taxon>
        <taxon>Craniata</taxon>
        <taxon>Vertebrata</taxon>
        <taxon>Euteleostomi</taxon>
        <taxon>Actinopterygii</taxon>
        <taxon>Neopterygii</taxon>
        <taxon>Teleostei</taxon>
        <taxon>Ostariophysi</taxon>
        <taxon>Cypriniformes</taxon>
        <taxon>Cyprinidae</taxon>
        <taxon>Cyprininae</taxon>
        <taxon>Cyprinus</taxon>
    </lineage>
</organism>
<dbReference type="Ensembl" id="ENSCCRT00020003709.1">
    <property type="protein sequence ID" value="ENSCCRP00020003202.1"/>
    <property type="gene ID" value="ENSCCRG00020001865.1"/>
</dbReference>
<accession>A0A8C2BXY8</accession>